<feature type="domain" description="PAS" evidence="12">
    <location>
        <begin position="517"/>
        <end position="554"/>
    </location>
</feature>
<proteinExistence type="predicted"/>
<dbReference type="Gene3D" id="3.40.50.2300">
    <property type="match status" value="1"/>
</dbReference>
<feature type="modified residue" description="4-aspartylphosphate" evidence="9">
    <location>
        <position position="967"/>
    </location>
</feature>
<dbReference type="InterPro" id="IPR005467">
    <property type="entry name" value="His_kinase_dom"/>
</dbReference>
<dbReference type="SMART" id="SM00086">
    <property type="entry name" value="PAC"/>
    <property type="match status" value="4"/>
</dbReference>
<dbReference type="InterPro" id="IPR011006">
    <property type="entry name" value="CheY-like_superfamily"/>
</dbReference>
<dbReference type="Pfam" id="PF08448">
    <property type="entry name" value="PAS_4"/>
    <property type="match status" value="1"/>
</dbReference>
<dbReference type="SUPFAM" id="SSF55785">
    <property type="entry name" value="PYP-like sensor domain (PAS domain)"/>
    <property type="match status" value="5"/>
</dbReference>
<dbReference type="SUPFAM" id="SSF52172">
    <property type="entry name" value="CheY-like"/>
    <property type="match status" value="1"/>
</dbReference>
<dbReference type="Pfam" id="PF00989">
    <property type="entry name" value="PAS"/>
    <property type="match status" value="1"/>
</dbReference>
<keyword evidence="6" id="KW-0418">Kinase</keyword>
<dbReference type="CDD" id="cd17546">
    <property type="entry name" value="REC_hyHK_CKI1_RcsC-like"/>
    <property type="match status" value="1"/>
</dbReference>
<dbReference type="CDD" id="cd00130">
    <property type="entry name" value="PAS"/>
    <property type="match status" value="5"/>
</dbReference>
<keyword evidence="4" id="KW-0808">Transferase</keyword>
<dbReference type="Proteomes" id="UP001597497">
    <property type="component" value="Unassembled WGS sequence"/>
</dbReference>
<dbReference type="Pfam" id="PF02518">
    <property type="entry name" value="HATPase_c"/>
    <property type="match status" value="1"/>
</dbReference>
<dbReference type="SMART" id="SM00387">
    <property type="entry name" value="HATPase_c"/>
    <property type="match status" value="1"/>
</dbReference>
<organism evidence="14 15">
    <name type="scientific">Marinicrinis sediminis</name>
    <dbReference type="NCBI Taxonomy" id="1652465"/>
    <lineage>
        <taxon>Bacteria</taxon>
        <taxon>Bacillati</taxon>
        <taxon>Bacillota</taxon>
        <taxon>Bacilli</taxon>
        <taxon>Bacillales</taxon>
        <taxon>Paenibacillaceae</taxon>
    </lineage>
</organism>
<dbReference type="InterPro" id="IPR013655">
    <property type="entry name" value="PAS_fold_3"/>
</dbReference>
<keyword evidence="5" id="KW-0547">Nucleotide-binding</keyword>
<feature type="domain" description="PAC" evidence="13">
    <location>
        <begin position="333"/>
        <end position="385"/>
    </location>
</feature>
<evidence type="ECO:0000259" key="10">
    <source>
        <dbReference type="PROSITE" id="PS50109"/>
    </source>
</evidence>
<dbReference type="InterPro" id="IPR036097">
    <property type="entry name" value="HisK_dim/P_sf"/>
</dbReference>
<evidence type="ECO:0000313" key="15">
    <source>
        <dbReference type="Proteomes" id="UP001597497"/>
    </source>
</evidence>
<comment type="caution">
    <text evidence="14">The sequence shown here is derived from an EMBL/GenBank/DDBJ whole genome shotgun (WGS) entry which is preliminary data.</text>
</comment>
<dbReference type="Pfam" id="PF13188">
    <property type="entry name" value="PAS_8"/>
    <property type="match status" value="1"/>
</dbReference>
<accession>A0ABW5R914</accession>
<dbReference type="PROSITE" id="PS50112">
    <property type="entry name" value="PAS"/>
    <property type="match status" value="4"/>
</dbReference>
<dbReference type="SUPFAM" id="SSF55874">
    <property type="entry name" value="ATPase domain of HSP90 chaperone/DNA topoisomerase II/histidine kinase"/>
    <property type="match status" value="1"/>
</dbReference>
<evidence type="ECO:0000313" key="14">
    <source>
        <dbReference type="EMBL" id="MFD2671398.1"/>
    </source>
</evidence>
<keyword evidence="3 9" id="KW-0597">Phosphoprotein</keyword>
<evidence type="ECO:0000259" key="12">
    <source>
        <dbReference type="PROSITE" id="PS50112"/>
    </source>
</evidence>
<dbReference type="Pfam" id="PF00512">
    <property type="entry name" value="HisKA"/>
    <property type="match status" value="1"/>
</dbReference>
<dbReference type="CDD" id="cd16922">
    <property type="entry name" value="HATPase_EvgS-ArcB-TorS-like"/>
    <property type="match status" value="1"/>
</dbReference>
<dbReference type="InterPro" id="IPR004358">
    <property type="entry name" value="Sig_transdc_His_kin-like_C"/>
</dbReference>
<dbReference type="Gene3D" id="2.10.70.100">
    <property type="match status" value="1"/>
</dbReference>
<evidence type="ECO:0000256" key="8">
    <source>
        <dbReference type="ARBA" id="ARBA00023012"/>
    </source>
</evidence>
<feature type="domain" description="PAS" evidence="12">
    <location>
        <begin position="386"/>
        <end position="456"/>
    </location>
</feature>
<evidence type="ECO:0000256" key="5">
    <source>
        <dbReference type="ARBA" id="ARBA00022741"/>
    </source>
</evidence>
<dbReference type="Gene3D" id="3.30.565.10">
    <property type="entry name" value="Histidine kinase-like ATPase, C-terminal domain"/>
    <property type="match status" value="1"/>
</dbReference>
<evidence type="ECO:0000256" key="9">
    <source>
        <dbReference type="PROSITE-ProRule" id="PRU00169"/>
    </source>
</evidence>
<dbReference type="Gene3D" id="3.30.450.20">
    <property type="entry name" value="PAS domain"/>
    <property type="match status" value="5"/>
</dbReference>
<dbReference type="SMART" id="SM00091">
    <property type="entry name" value="PAS"/>
    <property type="match status" value="4"/>
</dbReference>
<dbReference type="InterPro" id="IPR003661">
    <property type="entry name" value="HisK_dim/P_dom"/>
</dbReference>
<dbReference type="SUPFAM" id="SSF47384">
    <property type="entry name" value="Homodimeric domain of signal transducing histidine kinase"/>
    <property type="match status" value="1"/>
</dbReference>
<evidence type="ECO:0000259" key="13">
    <source>
        <dbReference type="PROSITE" id="PS50113"/>
    </source>
</evidence>
<dbReference type="EC" id="2.7.13.3" evidence="2"/>
<dbReference type="NCBIfam" id="TIGR00229">
    <property type="entry name" value="sensory_box"/>
    <property type="match status" value="4"/>
</dbReference>
<gene>
    <name evidence="14" type="ORF">ACFSUC_07235</name>
</gene>
<evidence type="ECO:0000259" key="11">
    <source>
        <dbReference type="PROSITE" id="PS50110"/>
    </source>
</evidence>
<dbReference type="CDD" id="cd00082">
    <property type="entry name" value="HisKA"/>
    <property type="match status" value="1"/>
</dbReference>
<dbReference type="InterPro" id="IPR013656">
    <property type="entry name" value="PAS_4"/>
</dbReference>
<name>A0ABW5R914_9BACL</name>
<dbReference type="InterPro" id="IPR001789">
    <property type="entry name" value="Sig_transdc_resp-reg_receiver"/>
</dbReference>
<dbReference type="PANTHER" id="PTHR45339:SF1">
    <property type="entry name" value="HYBRID SIGNAL TRANSDUCTION HISTIDINE KINASE J"/>
    <property type="match status" value="1"/>
</dbReference>
<dbReference type="RefSeq" id="WP_379928857.1">
    <property type="nucleotide sequence ID" value="NZ_JBHUMM010000010.1"/>
</dbReference>
<evidence type="ECO:0000256" key="1">
    <source>
        <dbReference type="ARBA" id="ARBA00000085"/>
    </source>
</evidence>
<dbReference type="Gene3D" id="1.10.287.130">
    <property type="match status" value="1"/>
</dbReference>
<feature type="domain" description="PAC" evidence="13">
    <location>
        <begin position="458"/>
        <end position="509"/>
    </location>
</feature>
<sequence>MTDTPNTLTRWIEQYRANESLYLLHPDVMVILDTEGRVRDCNQAALHLTGFEFSDFPEQYFVQFPNFQLALQGEYTRFMYSIANHQGNNIYLDMNYAPIRIENDCAGVLVSAKPIRRENKLRQPVEQMNEVSLDEIERIANMGSWNWDLVHSQLTCSAEMYRIHGMEKREQDQEELYQSFFSQIHPDDQERVREAVNASLNGHKYSVEYRITHPTEGERIVQSEGKTILDESGNPVRMLGTLQDITERKQMEYQLVESEKAYRLISEHSLDLITRHSACEDVICLYASPSSRFLLGIEPEDLIGRSAFYFIHPEDALTVQEYLVANLVAQTTQTVEYRIRHQSGMYRWFESNGKYIYDQHGKVQEMIVISRDITERKQAEHAMIENKQRYQSLFDYSPASVYSFDMDGNYQSANANLEKLVGYTLEELLQMSYTPLIVPEDLERTHRHFTLAKQGTPQNYDVAVIHRDGHRLDLNVTNVPIIVEDEVVGVYGIATDITEQKKYVEEIKKLSYHHSLILNSVSEGIYGVDKKDRVMFMNPAGTKMLGYTMKEANGMHGHHMIHHTKADGSMYPIEECPIYRTIQDGLPRTVHEEVLWRKDGSSFLVNYRVSPIYDDGDIVGAVVVFNDITNEKEILRAKESAEKAAQAKSEFLAMVSHEIRTPMNGVIGMIDLLKDTDLSEEQEEYVQIVRKSSTDLLRIINDILDFSKIEAGKLDLEIEPFDLRDLLQEVYDLFAPSVRSKGLQMTMKVSESVPEQWSGDESRIRQVLVNLIGNAIKFTEEGSVKLRLETEESGKGHPNPLLHFYIEDTGIGIPSDKLSLLFQSFSQVHSGANRKYGGTGLGLAISKKLVEMMGGMIMASSMEGEGSTFHFILSPPQHALSTDRMPDARRDGDVLASSLSDWSSRREVTWERNERMPHILVVEDHPVNRQVMIGLLQKMGYQADLALNGEEAVQAVEKKEYDLIFMDIQMPVMNGLEATKQIRAKLPREKQPIIVALTAYVQKTDEQACLECGMQDFLRKPIQSDEVVRVFKQWFPVYT</sequence>
<comment type="catalytic activity">
    <reaction evidence="1">
        <text>ATP + protein L-histidine = ADP + protein N-phospho-L-histidine.</text>
        <dbReference type="EC" id="2.7.13.3"/>
    </reaction>
</comment>
<dbReference type="InterPro" id="IPR000014">
    <property type="entry name" value="PAS"/>
</dbReference>
<dbReference type="PANTHER" id="PTHR45339">
    <property type="entry name" value="HYBRID SIGNAL TRANSDUCTION HISTIDINE KINASE J"/>
    <property type="match status" value="1"/>
</dbReference>
<evidence type="ECO:0000256" key="6">
    <source>
        <dbReference type="ARBA" id="ARBA00022777"/>
    </source>
</evidence>
<dbReference type="SMART" id="SM00388">
    <property type="entry name" value="HisKA"/>
    <property type="match status" value="1"/>
</dbReference>
<dbReference type="Pfam" id="PF08447">
    <property type="entry name" value="PAS_3"/>
    <property type="match status" value="2"/>
</dbReference>
<keyword evidence="8" id="KW-0902">Two-component regulatory system</keyword>
<evidence type="ECO:0000256" key="3">
    <source>
        <dbReference type="ARBA" id="ARBA00022553"/>
    </source>
</evidence>
<dbReference type="InterPro" id="IPR003594">
    <property type="entry name" value="HATPase_dom"/>
</dbReference>
<keyword evidence="7" id="KW-0067">ATP-binding</keyword>
<dbReference type="SMART" id="SM00448">
    <property type="entry name" value="REC"/>
    <property type="match status" value="1"/>
</dbReference>
<dbReference type="InterPro" id="IPR035965">
    <property type="entry name" value="PAS-like_dom_sf"/>
</dbReference>
<dbReference type="PROSITE" id="PS50109">
    <property type="entry name" value="HIS_KIN"/>
    <property type="match status" value="1"/>
</dbReference>
<reference evidence="15" key="1">
    <citation type="journal article" date="2019" name="Int. J. Syst. Evol. Microbiol.">
        <title>The Global Catalogue of Microorganisms (GCM) 10K type strain sequencing project: providing services to taxonomists for standard genome sequencing and annotation.</title>
        <authorList>
            <consortium name="The Broad Institute Genomics Platform"/>
            <consortium name="The Broad Institute Genome Sequencing Center for Infectious Disease"/>
            <person name="Wu L."/>
            <person name="Ma J."/>
        </authorList>
    </citation>
    <scope>NUCLEOTIDE SEQUENCE [LARGE SCALE GENOMIC DNA]</scope>
    <source>
        <strain evidence="15">KCTC 33676</strain>
    </source>
</reference>
<dbReference type="PRINTS" id="PR00344">
    <property type="entry name" value="BCTRLSENSOR"/>
</dbReference>
<dbReference type="InterPro" id="IPR013767">
    <property type="entry name" value="PAS_fold"/>
</dbReference>
<dbReference type="PROSITE" id="PS50113">
    <property type="entry name" value="PAC"/>
    <property type="match status" value="4"/>
</dbReference>
<evidence type="ECO:0000256" key="4">
    <source>
        <dbReference type="ARBA" id="ARBA00022679"/>
    </source>
</evidence>
<dbReference type="InterPro" id="IPR001610">
    <property type="entry name" value="PAC"/>
</dbReference>
<dbReference type="InterPro" id="IPR000700">
    <property type="entry name" value="PAS-assoc_C"/>
</dbReference>
<evidence type="ECO:0000256" key="7">
    <source>
        <dbReference type="ARBA" id="ARBA00022840"/>
    </source>
</evidence>
<dbReference type="Pfam" id="PF00072">
    <property type="entry name" value="Response_reg"/>
    <property type="match status" value="1"/>
</dbReference>
<feature type="domain" description="Histidine kinase" evidence="10">
    <location>
        <begin position="654"/>
        <end position="877"/>
    </location>
</feature>
<feature type="domain" description="PAC" evidence="13">
    <location>
        <begin position="589"/>
        <end position="640"/>
    </location>
</feature>
<feature type="domain" description="PAC" evidence="13">
    <location>
        <begin position="205"/>
        <end position="257"/>
    </location>
</feature>
<evidence type="ECO:0000256" key="2">
    <source>
        <dbReference type="ARBA" id="ARBA00012438"/>
    </source>
</evidence>
<protein>
    <recommendedName>
        <fullName evidence="2">histidine kinase</fullName>
        <ecNumber evidence="2">2.7.13.3</ecNumber>
    </recommendedName>
</protein>
<keyword evidence="15" id="KW-1185">Reference proteome</keyword>
<dbReference type="PROSITE" id="PS50110">
    <property type="entry name" value="RESPONSE_REGULATORY"/>
    <property type="match status" value="1"/>
</dbReference>
<feature type="domain" description="Response regulatory" evidence="11">
    <location>
        <begin position="918"/>
        <end position="1035"/>
    </location>
</feature>
<feature type="domain" description="PAS" evidence="12">
    <location>
        <begin position="157"/>
        <end position="203"/>
    </location>
</feature>
<dbReference type="InterPro" id="IPR036890">
    <property type="entry name" value="HATPase_C_sf"/>
</dbReference>
<dbReference type="EMBL" id="JBHUMM010000010">
    <property type="protein sequence ID" value="MFD2671398.1"/>
    <property type="molecule type" value="Genomic_DNA"/>
</dbReference>
<feature type="domain" description="PAS" evidence="12">
    <location>
        <begin position="285"/>
        <end position="331"/>
    </location>
</feature>